<evidence type="ECO:0000259" key="8">
    <source>
        <dbReference type="Pfam" id="PF00535"/>
    </source>
</evidence>
<keyword evidence="2" id="KW-0328">Glycosyltransferase</keyword>
<keyword evidence="3 9" id="KW-0808">Transferase</keyword>
<dbReference type="InterPro" id="IPR001173">
    <property type="entry name" value="Glyco_trans_2-like"/>
</dbReference>
<dbReference type="OrthoDB" id="9807778at2"/>
<reference evidence="9 10" key="1">
    <citation type="submission" date="2014-11" db="EMBL/GenBank/DDBJ databases">
        <title>Draft Genome Sequences of Paenibacillus polymyxa NRRL B-30509 and Paenibacillus terrae NRRL B-30644, Strains from a Poultry Environment that Produce Tridecaptin A and Paenicidins.</title>
        <authorList>
            <person name="van Belkum M.J."/>
            <person name="Lohans C.T."/>
            <person name="Vederas J.C."/>
        </authorList>
    </citation>
    <scope>NUCLEOTIDE SEQUENCE [LARGE SCALE GENOMIC DNA]</scope>
    <source>
        <strain evidence="9 10">NRRL B-30644</strain>
    </source>
</reference>
<keyword evidence="10" id="KW-1185">Reference proteome</keyword>
<feature type="domain" description="Glycosyltransferase 2-like" evidence="8">
    <location>
        <begin position="9"/>
        <end position="159"/>
    </location>
</feature>
<feature type="transmembrane region" description="Helical" evidence="7">
    <location>
        <begin position="233"/>
        <end position="253"/>
    </location>
</feature>
<dbReference type="GO" id="GO:0005886">
    <property type="term" value="C:plasma membrane"/>
    <property type="evidence" value="ECO:0007669"/>
    <property type="project" value="TreeGrafter"/>
</dbReference>
<dbReference type="PATRIC" id="fig|159743.3.peg.3364"/>
<dbReference type="PANTHER" id="PTHR48090:SF1">
    <property type="entry name" value="PROPHAGE BACTOPRENOL GLUCOSYL TRANSFERASE HOMOLOG"/>
    <property type="match status" value="1"/>
</dbReference>
<dbReference type="RefSeq" id="WP_044646921.1">
    <property type="nucleotide sequence ID" value="NZ_JTHP01000029.1"/>
</dbReference>
<protein>
    <submittedName>
        <fullName evidence="9">Glycosyl transferase</fullName>
    </submittedName>
</protein>
<evidence type="ECO:0000313" key="10">
    <source>
        <dbReference type="Proteomes" id="UP000032534"/>
    </source>
</evidence>
<dbReference type="Gene3D" id="3.90.550.10">
    <property type="entry name" value="Spore Coat Polysaccharide Biosynthesis Protein SpsA, Chain A"/>
    <property type="match status" value="1"/>
</dbReference>
<keyword evidence="6 7" id="KW-0472">Membrane</keyword>
<evidence type="ECO:0000256" key="3">
    <source>
        <dbReference type="ARBA" id="ARBA00022679"/>
    </source>
</evidence>
<dbReference type="InterPro" id="IPR029044">
    <property type="entry name" value="Nucleotide-diphossugar_trans"/>
</dbReference>
<organism evidence="9 10">
    <name type="scientific">Paenibacillus terrae</name>
    <dbReference type="NCBI Taxonomy" id="159743"/>
    <lineage>
        <taxon>Bacteria</taxon>
        <taxon>Bacillati</taxon>
        <taxon>Bacillota</taxon>
        <taxon>Bacilli</taxon>
        <taxon>Bacillales</taxon>
        <taxon>Paenibacillaceae</taxon>
        <taxon>Paenibacillus</taxon>
    </lineage>
</organism>
<evidence type="ECO:0000256" key="4">
    <source>
        <dbReference type="ARBA" id="ARBA00022692"/>
    </source>
</evidence>
<comment type="caution">
    <text evidence="9">The sequence shown here is derived from an EMBL/GenBank/DDBJ whole genome shotgun (WGS) entry which is preliminary data.</text>
</comment>
<accession>A0A0D7X1H5</accession>
<dbReference type="EMBL" id="JTHP01000029">
    <property type="protein sequence ID" value="KJD44808.1"/>
    <property type="molecule type" value="Genomic_DNA"/>
</dbReference>
<evidence type="ECO:0000313" key="9">
    <source>
        <dbReference type="EMBL" id="KJD44808.1"/>
    </source>
</evidence>
<dbReference type="SUPFAM" id="SSF53448">
    <property type="entry name" value="Nucleotide-diphospho-sugar transferases"/>
    <property type="match status" value="1"/>
</dbReference>
<dbReference type="AlphaFoldDB" id="A0A0D7X1H5"/>
<keyword evidence="5 7" id="KW-1133">Transmembrane helix</keyword>
<dbReference type="Proteomes" id="UP000032534">
    <property type="component" value="Unassembled WGS sequence"/>
</dbReference>
<dbReference type="CDD" id="cd04187">
    <property type="entry name" value="DPM1_like_bac"/>
    <property type="match status" value="1"/>
</dbReference>
<feature type="transmembrane region" description="Helical" evidence="7">
    <location>
        <begin position="265"/>
        <end position="294"/>
    </location>
</feature>
<dbReference type="GO" id="GO:0016757">
    <property type="term" value="F:glycosyltransferase activity"/>
    <property type="evidence" value="ECO:0007669"/>
    <property type="project" value="UniProtKB-KW"/>
</dbReference>
<gene>
    <name evidence="9" type="ORF">QD47_15115</name>
</gene>
<name>A0A0D7X1H5_9BACL</name>
<dbReference type="InterPro" id="IPR050256">
    <property type="entry name" value="Glycosyltransferase_2"/>
</dbReference>
<sequence>METKTPFLSVVIPMYNESSHLERSLKVIDGVLSVVTSRYELIVIDDGSRDDTWLKLSELSRRMPSLLALRLSRNFGKELALCAGLENASGDAIIVMDGDLQHPPEMIGEMVRLWQDEGYDLVECVKEFRGEESVGKKFGASLFYATLNRLTGFNLKDASDYKLLDRRVVDAWMAMPERIPFFRGMTAWLGFRKTQISFRVAPREEGPSRWSPLGLVRLAAEAIVSFSTVPLRVVSLMGLIFMLISVILGIQTLAHKLTGTAVTGFTTVILLLLIIGSVLMLSIGVVGEYIAAIYHEVKARPRYLIADKRANADRLWVDREFNQHDQTFISKVSNH</sequence>
<dbReference type="PANTHER" id="PTHR48090">
    <property type="entry name" value="UNDECAPRENYL-PHOSPHATE 4-DEOXY-4-FORMAMIDO-L-ARABINOSE TRANSFERASE-RELATED"/>
    <property type="match status" value="1"/>
</dbReference>
<evidence type="ECO:0000256" key="5">
    <source>
        <dbReference type="ARBA" id="ARBA00022989"/>
    </source>
</evidence>
<evidence type="ECO:0000256" key="1">
    <source>
        <dbReference type="ARBA" id="ARBA00004141"/>
    </source>
</evidence>
<evidence type="ECO:0000256" key="7">
    <source>
        <dbReference type="SAM" id="Phobius"/>
    </source>
</evidence>
<proteinExistence type="predicted"/>
<evidence type="ECO:0000256" key="2">
    <source>
        <dbReference type="ARBA" id="ARBA00022676"/>
    </source>
</evidence>
<evidence type="ECO:0000256" key="6">
    <source>
        <dbReference type="ARBA" id="ARBA00023136"/>
    </source>
</evidence>
<keyword evidence="4 7" id="KW-0812">Transmembrane</keyword>
<dbReference type="Pfam" id="PF00535">
    <property type="entry name" value="Glycos_transf_2"/>
    <property type="match status" value="1"/>
</dbReference>
<comment type="subcellular location">
    <subcellularLocation>
        <location evidence="1">Membrane</location>
        <topology evidence="1">Multi-pass membrane protein</topology>
    </subcellularLocation>
</comment>